<keyword evidence="9 12" id="KW-0131">Cell cycle</keyword>
<keyword evidence="8 12" id="KW-0539">Nucleus</keyword>
<feature type="compositionally biased region" description="Basic and acidic residues" evidence="13">
    <location>
        <begin position="71"/>
        <end position="81"/>
    </location>
</feature>
<reference evidence="14" key="3">
    <citation type="submission" date="2025-09" db="UniProtKB">
        <authorList>
            <consortium name="Ensembl"/>
        </authorList>
    </citation>
    <scope>IDENTIFICATION</scope>
</reference>
<comment type="similarity">
    <text evidence="1 12">Belongs to the SPC24 family.</text>
</comment>
<dbReference type="OrthoDB" id="6432863at2759"/>
<evidence type="ECO:0000313" key="15">
    <source>
        <dbReference type="Proteomes" id="UP000472267"/>
    </source>
</evidence>
<keyword evidence="4 12" id="KW-0132">Cell division</keyword>
<accession>A0A672FLH3</accession>
<name>A0A672FLH3_SALFA</name>
<dbReference type="GO" id="GO:0008017">
    <property type="term" value="F:microtubule binding"/>
    <property type="evidence" value="ECO:0007669"/>
    <property type="project" value="TreeGrafter"/>
</dbReference>
<keyword evidence="3 12" id="KW-0158">Chromosome</keyword>
<dbReference type="RefSeq" id="XP_029945745.1">
    <property type="nucleotide sequence ID" value="XM_030089885.1"/>
</dbReference>
<dbReference type="FunCoup" id="A0A672FLH3">
    <property type="interactions" value="344"/>
</dbReference>
<evidence type="ECO:0000256" key="10">
    <source>
        <dbReference type="ARBA" id="ARBA00023328"/>
    </source>
</evidence>
<reference evidence="14" key="1">
    <citation type="submission" date="2019-06" db="EMBL/GenBank/DDBJ databases">
        <authorList>
            <consortium name="Wellcome Sanger Institute Data Sharing"/>
        </authorList>
    </citation>
    <scope>NUCLEOTIDE SEQUENCE [LARGE SCALE GENOMIC DNA]</scope>
</reference>
<evidence type="ECO:0000256" key="7">
    <source>
        <dbReference type="ARBA" id="ARBA00023054"/>
    </source>
</evidence>
<dbReference type="GO" id="GO:0031262">
    <property type="term" value="C:Ndc80 complex"/>
    <property type="evidence" value="ECO:0007669"/>
    <property type="project" value="TreeGrafter"/>
</dbReference>
<feature type="region of interest" description="Disordered" evidence="13">
    <location>
        <begin position="71"/>
        <end position="96"/>
    </location>
</feature>
<comment type="subunit">
    <text evidence="12">Component of the NDC80 complex.</text>
</comment>
<dbReference type="Gene3D" id="3.30.160.570">
    <property type="entry name" value="Ncd80 complex, Spc24 subunit"/>
    <property type="match status" value="1"/>
</dbReference>
<comment type="function">
    <text evidence="11">Acts as a component of the essential kinetochore-associated NDC80 complex, which is required for chromosome segregation and spindle checkpoint activity. Required for kinetochore integrity and the organization of stable microtubule binding sites in the outer plate of the kinetochore. The NDC80 complex synergistically enhances the affinity of the SKA1 complex for microtubules and may allow the NDC80 complex to track depolymerizing microtubules.</text>
</comment>
<dbReference type="GO" id="GO:0007059">
    <property type="term" value="P:chromosome segregation"/>
    <property type="evidence" value="ECO:0007669"/>
    <property type="project" value="TreeGrafter"/>
</dbReference>
<dbReference type="PANTHER" id="PTHR22142">
    <property type="match status" value="1"/>
</dbReference>
<evidence type="ECO:0000256" key="2">
    <source>
        <dbReference type="ARBA" id="ARBA00013690"/>
    </source>
</evidence>
<dbReference type="OMA" id="DQLWDFV"/>
<organism evidence="14 15">
    <name type="scientific">Salarias fasciatus</name>
    <name type="common">Jewelled blenny</name>
    <name type="synonym">Blennius fasciatus</name>
    <dbReference type="NCBI Taxonomy" id="181472"/>
    <lineage>
        <taxon>Eukaryota</taxon>
        <taxon>Metazoa</taxon>
        <taxon>Chordata</taxon>
        <taxon>Craniata</taxon>
        <taxon>Vertebrata</taxon>
        <taxon>Euteleostomi</taxon>
        <taxon>Actinopterygii</taxon>
        <taxon>Neopterygii</taxon>
        <taxon>Teleostei</taxon>
        <taxon>Neoteleostei</taxon>
        <taxon>Acanthomorphata</taxon>
        <taxon>Ovalentaria</taxon>
        <taxon>Blenniimorphae</taxon>
        <taxon>Blenniiformes</taxon>
        <taxon>Blennioidei</taxon>
        <taxon>Blenniidae</taxon>
        <taxon>Salariinae</taxon>
        <taxon>Salarias</taxon>
    </lineage>
</organism>
<keyword evidence="6 12" id="KW-0995">Kinetochore</keyword>
<protein>
    <recommendedName>
        <fullName evidence="2 12">Kinetochore protein Spc24</fullName>
    </recommendedName>
</protein>
<dbReference type="Proteomes" id="UP000472267">
    <property type="component" value="Chromosome 4"/>
</dbReference>
<sequence length="198" mass="22501">MAQRHDFQDLEETAEALVAFINNSQPERLKRVRKEQQALGDCQAESVKTVTQILNDVARVEENMSQMLLDSEQRSNAREEELQSLEEQLRQSRARSQTADSELQLLQRELDHLRSTEAELAALQSEVDEDTTEVIPSSVYVAQLYHVITRIKWEYGSAPGLLEGVHYGADLATPISIDTSTRSRWDVSDQLWGFVGLQ</sequence>
<evidence type="ECO:0000256" key="12">
    <source>
        <dbReference type="RuleBase" id="RU368011"/>
    </source>
</evidence>
<reference evidence="14" key="2">
    <citation type="submission" date="2025-08" db="UniProtKB">
        <authorList>
            <consortium name="Ensembl"/>
        </authorList>
    </citation>
    <scope>IDENTIFICATION</scope>
</reference>
<keyword evidence="15" id="KW-1185">Reference proteome</keyword>
<evidence type="ECO:0000256" key="13">
    <source>
        <dbReference type="SAM" id="MobiDB-lite"/>
    </source>
</evidence>
<dbReference type="GeneID" id="115387250"/>
<dbReference type="GO" id="GO:0005634">
    <property type="term" value="C:nucleus"/>
    <property type="evidence" value="ECO:0007669"/>
    <property type="project" value="UniProtKB-SubCell"/>
</dbReference>
<dbReference type="InParanoid" id="A0A672FLH3"/>
<proteinExistence type="inferred from homology"/>
<evidence type="ECO:0000256" key="5">
    <source>
        <dbReference type="ARBA" id="ARBA00022776"/>
    </source>
</evidence>
<dbReference type="AlphaFoldDB" id="A0A672FLH3"/>
<evidence type="ECO:0000256" key="9">
    <source>
        <dbReference type="ARBA" id="ARBA00023306"/>
    </source>
</evidence>
<dbReference type="RefSeq" id="XP_029945746.1">
    <property type="nucleotide sequence ID" value="XM_030089886.1"/>
</dbReference>
<dbReference type="InterPro" id="IPR013252">
    <property type="entry name" value="Ndc80_Spc24"/>
</dbReference>
<dbReference type="CTD" id="147841"/>
<keyword evidence="10 12" id="KW-0137">Centromere</keyword>
<comment type="subcellular location">
    <subcellularLocation>
        <location evidence="12">Nucleus</location>
    </subcellularLocation>
    <subcellularLocation>
        <location evidence="12">Chromosome</location>
        <location evidence="12">Centromere</location>
        <location evidence="12">Kinetochore</location>
    </subcellularLocation>
</comment>
<evidence type="ECO:0000256" key="1">
    <source>
        <dbReference type="ARBA" id="ARBA00007804"/>
    </source>
</evidence>
<evidence type="ECO:0000256" key="3">
    <source>
        <dbReference type="ARBA" id="ARBA00022454"/>
    </source>
</evidence>
<evidence type="ECO:0000256" key="6">
    <source>
        <dbReference type="ARBA" id="ARBA00022838"/>
    </source>
</evidence>
<dbReference type="Pfam" id="PF08286">
    <property type="entry name" value="Spc24"/>
    <property type="match status" value="1"/>
</dbReference>
<dbReference type="PANTHER" id="PTHR22142:SF2">
    <property type="entry name" value="KINETOCHORE PROTEIN SPC24"/>
    <property type="match status" value="1"/>
</dbReference>
<evidence type="ECO:0000313" key="14">
    <source>
        <dbReference type="Ensembl" id="ENSSFAP00005005540.1"/>
    </source>
</evidence>
<evidence type="ECO:0000256" key="8">
    <source>
        <dbReference type="ARBA" id="ARBA00023242"/>
    </source>
</evidence>
<gene>
    <name evidence="14" type="primary">spc24</name>
</gene>
<dbReference type="GO" id="GO:0051301">
    <property type="term" value="P:cell division"/>
    <property type="evidence" value="ECO:0007669"/>
    <property type="project" value="UniProtKB-UniRule"/>
</dbReference>
<evidence type="ECO:0000256" key="4">
    <source>
        <dbReference type="ARBA" id="ARBA00022618"/>
    </source>
</evidence>
<keyword evidence="7" id="KW-0175">Coiled coil</keyword>
<keyword evidence="5 12" id="KW-0498">Mitosis</keyword>
<dbReference type="Ensembl" id="ENSSFAT00005005852.1">
    <property type="protein sequence ID" value="ENSSFAP00005005540.1"/>
    <property type="gene ID" value="ENSSFAG00005003457.1"/>
</dbReference>
<evidence type="ECO:0000256" key="11">
    <source>
        <dbReference type="ARBA" id="ARBA00045419"/>
    </source>
</evidence>